<keyword evidence="3" id="KW-1185">Reference proteome</keyword>
<protein>
    <submittedName>
        <fullName evidence="2">Uncharacterized protein</fullName>
    </submittedName>
</protein>
<dbReference type="EMBL" id="JTDI01000002">
    <property type="protein sequence ID" value="KHK92623.1"/>
    <property type="molecule type" value="Genomic_DNA"/>
</dbReference>
<name>A0A0B1ZU11_9SPHN</name>
<reference evidence="2 3" key="1">
    <citation type="submission" date="2014-10" db="EMBL/GenBank/DDBJ databases">
        <title>Genome sequence of Novosphingobium malaysiense MUSC 273(T).</title>
        <authorList>
            <person name="Lee L.-H."/>
        </authorList>
    </citation>
    <scope>NUCLEOTIDE SEQUENCE [LARGE SCALE GENOMIC DNA]</scope>
    <source>
        <strain evidence="2 3">MUSC 273</strain>
    </source>
</reference>
<dbReference type="RefSeq" id="WP_039281279.1">
    <property type="nucleotide sequence ID" value="NZ_JTDI01000002.1"/>
</dbReference>
<keyword evidence="1" id="KW-0472">Membrane</keyword>
<keyword evidence="1" id="KW-0812">Transmembrane</keyword>
<dbReference type="STRING" id="1348853.LK12_07610"/>
<evidence type="ECO:0000313" key="2">
    <source>
        <dbReference type="EMBL" id="KHK92623.1"/>
    </source>
</evidence>
<accession>A0A0B1ZU11</accession>
<keyword evidence="1" id="KW-1133">Transmembrane helix</keyword>
<comment type="caution">
    <text evidence="2">The sequence shown here is derived from an EMBL/GenBank/DDBJ whole genome shotgun (WGS) entry which is preliminary data.</text>
</comment>
<evidence type="ECO:0000313" key="3">
    <source>
        <dbReference type="Proteomes" id="UP000031057"/>
    </source>
</evidence>
<sequence>MDTGSLALLIPLAPFLIAGLAIWTKHQRRMVELQAEATAEKAAQYASHSRELEERVRVLERIITDGGYDTALQIEALRDQRAVEEGAAGEREKTVN</sequence>
<evidence type="ECO:0000256" key="1">
    <source>
        <dbReference type="SAM" id="Phobius"/>
    </source>
</evidence>
<dbReference type="AlphaFoldDB" id="A0A0B1ZU11"/>
<proteinExistence type="predicted"/>
<dbReference type="Proteomes" id="UP000031057">
    <property type="component" value="Unassembled WGS sequence"/>
</dbReference>
<organism evidence="2 3">
    <name type="scientific">Novosphingobium malaysiense</name>
    <dbReference type="NCBI Taxonomy" id="1348853"/>
    <lineage>
        <taxon>Bacteria</taxon>
        <taxon>Pseudomonadati</taxon>
        <taxon>Pseudomonadota</taxon>
        <taxon>Alphaproteobacteria</taxon>
        <taxon>Sphingomonadales</taxon>
        <taxon>Sphingomonadaceae</taxon>
        <taxon>Novosphingobium</taxon>
    </lineage>
</organism>
<gene>
    <name evidence="2" type="ORF">LK12_07610</name>
</gene>
<feature type="transmembrane region" description="Helical" evidence="1">
    <location>
        <begin position="6"/>
        <end position="24"/>
    </location>
</feature>